<feature type="region of interest" description="Disordered" evidence="2">
    <location>
        <begin position="92"/>
        <end position="210"/>
    </location>
</feature>
<dbReference type="WBParaSite" id="PSAMB.scaffold3size181960.g440.t1">
    <property type="protein sequence ID" value="PSAMB.scaffold3size181960.g440.t1"/>
    <property type="gene ID" value="PSAMB.scaffold3size181960.g440"/>
</dbReference>
<dbReference type="SUPFAM" id="SSF54928">
    <property type="entry name" value="RNA-binding domain, RBD"/>
    <property type="match status" value="1"/>
</dbReference>
<feature type="compositionally biased region" description="Basic and acidic residues" evidence="2">
    <location>
        <begin position="158"/>
        <end position="199"/>
    </location>
</feature>
<dbReference type="GO" id="GO:0003723">
    <property type="term" value="F:RNA binding"/>
    <property type="evidence" value="ECO:0007669"/>
    <property type="project" value="UniProtKB-UniRule"/>
</dbReference>
<dbReference type="InterPro" id="IPR050441">
    <property type="entry name" value="RBM"/>
</dbReference>
<name>A0A914WIS7_9BILA</name>
<dbReference type="PROSITE" id="PS50102">
    <property type="entry name" value="RRM"/>
    <property type="match status" value="1"/>
</dbReference>
<keyword evidence="1" id="KW-0694">RNA-binding</keyword>
<evidence type="ECO:0000313" key="5">
    <source>
        <dbReference type="WBParaSite" id="PSAMB.scaffold3size181960.g440.t1"/>
    </source>
</evidence>
<sequence>MSRRGDDRDRRGSSNVSLYVRHIADTTRPDDLRRVFEKYGPIKDIYIPMDYYTRRARGFAYVEYEDPRDAKDAMHELDRFRMNGREIEIEFAIGDRKTSHQMRRKYGADDAPAERSRDRPRDRDRRRRSRSRSHDRAGKERGGERQRRSRSRSGSRSKSREGKSRERDTRQKRGRSESRSESPVEKPNNGKEKERRSDGAESDYTEETAE</sequence>
<dbReference type="SMART" id="SM00360">
    <property type="entry name" value="RRM"/>
    <property type="match status" value="1"/>
</dbReference>
<keyword evidence="4" id="KW-1185">Reference proteome</keyword>
<dbReference type="AlphaFoldDB" id="A0A914WIS7"/>
<dbReference type="PANTHER" id="PTHR48034">
    <property type="entry name" value="TRANSFORMER-2 SEX-DETERMINING PROTEIN-RELATED"/>
    <property type="match status" value="1"/>
</dbReference>
<reference evidence="5" key="1">
    <citation type="submission" date="2022-11" db="UniProtKB">
        <authorList>
            <consortium name="WormBaseParasite"/>
        </authorList>
    </citation>
    <scope>IDENTIFICATION</scope>
</reference>
<evidence type="ECO:0000256" key="2">
    <source>
        <dbReference type="SAM" id="MobiDB-lite"/>
    </source>
</evidence>
<dbReference type="InterPro" id="IPR012677">
    <property type="entry name" value="Nucleotide-bd_a/b_plait_sf"/>
</dbReference>
<dbReference type="Proteomes" id="UP000887566">
    <property type="component" value="Unplaced"/>
</dbReference>
<organism evidence="4 5">
    <name type="scientific">Plectus sambesii</name>
    <dbReference type="NCBI Taxonomy" id="2011161"/>
    <lineage>
        <taxon>Eukaryota</taxon>
        <taxon>Metazoa</taxon>
        <taxon>Ecdysozoa</taxon>
        <taxon>Nematoda</taxon>
        <taxon>Chromadorea</taxon>
        <taxon>Plectida</taxon>
        <taxon>Plectina</taxon>
        <taxon>Plectoidea</taxon>
        <taxon>Plectidae</taxon>
        <taxon>Plectus</taxon>
    </lineage>
</organism>
<feature type="compositionally biased region" description="Acidic residues" evidence="2">
    <location>
        <begin position="200"/>
        <end position="210"/>
    </location>
</feature>
<dbReference type="InterPro" id="IPR035979">
    <property type="entry name" value="RBD_domain_sf"/>
</dbReference>
<accession>A0A914WIS7</accession>
<feature type="compositionally biased region" description="Basic residues" evidence="2">
    <location>
        <begin position="147"/>
        <end position="157"/>
    </location>
</feature>
<feature type="compositionally biased region" description="Basic and acidic residues" evidence="2">
    <location>
        <begin position="106"/>
        <end position="123"/>
    </location>
</feature>
<feature type="compositionally biased region" description="Basic and acidic residues" evidence="2">
    <location>
        <begin position="132"/>
        <end position="146"/>
    </location>
</feature>
<protein>
    <submittedName>
        <fullName evidence="5">RRM domain-containing protein</fullName>
    </submittedName>
</protein>
<dbReference type="Pfam" id="PF00076">
    <property type="entry name" value="RRM_1"/>
    <property type="match status" value="1"/>
</dbReference>
<dbReference type="InterPro" id="IPR000504">
    <property type="entry name" value="RRM_dom"/>
</dbReference>
<evidence type="ECO:0000256" key="1">
    <source>
        <dbReference type="PROSITE-ProRule" id="PRU00176"/>
    </source>
</evidence>
<feature type="domain" description="RRM" evidence="3">
    <location>
        <begin position="16"/>
        <end position="94"/>
    </location>
</feature>
<dbReference type="Gene3D" id="3.30.70.330">
    <property type="match status" value="1"/>
</dbReference>
<evidence type="ECO:0000313" key="4">
    <source>
        <dbReference type="Proteomes" id="UP000887566"/>
    </source>
</evidence>
<evidence type="ECO:0000259" key="3">
    <source>
        <dbReference type="PROSITE" id="PS50102"/>
    </source>
</evidence>
<proteinExistence type="predicted"/>